<proteinExistence type="predicted"/>
<protein>
    <recommendedName>
        <fullName evidence="4">Dickkopf N-terminal cysteine-rich domain-containing protein</fullName>
    </recommendedName>
</protein>
<reference evidence="3" key="1">
    <citation type="journal article" date="2017" name="Genome Biol.">
        <title>Comparative genomics reveals high biological diversity and specific adaptations in the industrially and medically important fungal genus Aspergillus.</title>
        <authorList>
            <person name="de Vries R.P."/>
            <person name="Riley R."/>
            <person name="Wiebenga A."/>
            <person name="Aguilar-Osorio G."/>
            <person name="Amillis S."/>
            <person name="Uchima C.A."/>
            <person name="Anderluh G."/>
            <person name="Asadollahi M."/>
            <person name="Askin M."/>
            <person name="Barry K."/>
            <person name="Battaglia E."/>
            <person name="Bayram O."/>
            <person name="Benocci T."/>
            <person name="Braus-Stromeyer S.A."/>
            <person name="Caldana C."/>
            <person name="Canovas D."/>
            <person name="Cerqueira G.C."/>
            <person name="Chen F."/>
            <person name="Chen W."/>
            <person name="Choi C."/>
            <person name="Clum A."/>
            <person name="Dos Santos R.A."/>
            <person name="Damasio A.R."/>
            <person name="Diallinas G."/>
            <person name="Emri T."/>
            <person name="Fekete E."/>
            <person name="Flipphi M."/>
            <person name="Freyberg S."/>
            <person name="Gallo A."/>
            <person name="Gournas C."/>
            <person name="Habgood R."/>
            <person name="Hainaut M."/>
            <person name="Harispe M.L."/>
            <person name="Henrissat B."/>
            <person name="Hilden K.S."/>
            <person name="Hope R."/>
            <person name="Hossain A."/>
            <person name="Karabika E."/>
            <person name="Karaffa L."/>
            <person name="Karanyi Z."/>
            <person name="Krasevec N."/>
            <person name="Kuo A."/>
            <person name="Kusch H."/>
            <person name="LaButti K."/>
            <person name="Lagendijk E.L."/>
            <person name="Lapidus A."/>
            <person name="Levasseur A."/>
            <person name="Lindquist E."/>
            <person name="Lipzen A."/>
            <person name="Logrieco A.F."/>
            <person name="MacCabe A."/>
            <person name="Maekelae M.R."/>
            <person name="Malavazi I."/>
            <person name="Melin P."/>
            <person name="Meyer V."/>
            <person name="Mielnichuk N."/>
            <person name="Miskei M."/>
            <person name="Molnar A.P."/>
            <person name="Mule G."/>
            <person name="Ngan C.Y."/>
            <person name="Orejas M."/>
            <person name="Orosz E."/>
            <person name="Ouedraogo J.P."/>
            <person name="Overkamp K.M."/>
            <person name="Park H.-S."/>
            <person name="Perrone G."/>
            <person name="Piumi F."/>
            <person name="Punt P.J."/>
            <person name="Ram A.F."/>
            <person name="Ramon A."/>
            <person name="Rauscher S."/>
            <person name="Record E."/>
            <person name="Riano-Pachon D.M."/>
            <person name="Robert V."/>
            <person name="Roehrig J."/>
            <person name="Ruller R."/>
            <person name="Salamov A."/>
            <person name="Salih N.S."/>
            <person name="Samson R.A."/>
            <person name="Sandor E."/>
            <person name="Sanguinetti M."/>
            <person name="Schuetze T."/>
            <person name="Sepcic K."/>
            <person name="Shelest E."/>
            <person name="Sherlock G."/>
            <person name="Sophianopoulou V."/>
            <person name="Squina F.M."/>
            <person name="Sun H."/>
            <person name="Susca A."/>
            <person name="Todd R.B."/>
            <person name="Tsang A."/>
            <person name="Unkles S.E."/>
            <person name="van de Wiele N."/>
            <person name="van Rossen-Uffink D."/>
            <person name="Oliveira J.V."/>
            <person name="Vesth T.C."/>
            <person name="Visser J."/>
            <person name="Yu J.-H."/>
            <person name="Zhou M."/>
            <person name="Andersen M.R."/>
            <person name="Archer D.B."/>
            <person name="Baker S.E."/>
            <person name="Benoit I."/>
            <person name="Brakhage A.A."/>
            <person name="Braus G.H."/>
            <person name="Fischer R."/>
            <person name="Frisvad J.C."/>
            <person name="Goldman G.H."/>
            <person name="Houbraken J."/>
            <person name="Oakley B."/>
            <person name="Pocsi I."/>
            <person name="Scazzocchio C."/>
            <person name="Seiboth B."/>
            <person name="vanKuyk P.A."/>
            <person name="Wortman J."/>
            <person name="Dyer P.S."/>
            <person name="Grigoriev I.V."/>
        </authorList>
    </citation>
    <scope>NUCLEOTIDE SEQUENCE [LARGE SCALE GENOMIC DNA]</scope>
    <source>
        <strain evidence="3">CBS 506.65</strain>
    </source>
</reference>
<feature type="chain" id="PRO_5012408770" description="Dickkopf N-terminal cysteine-rich domain-containing protein" evidence="1">
    <location>
        <begin position="26"/>
        <end position="189"/>
    </location>
</feature>
<dbReference type="EMBL" id="KV878356">
    <property type="protein sequence ID" value="OJJ42859.1"/>
    <property type="molecule type" value="Genomic_DNA"/>
</dbReference>
<sequence length="189" mass="21185">MHLSILSLVSALSATLVLVSPPVSASVIPAEFTNKTYLSGMFYGHRPTRPLLNHSWSHDNATWAYSNTSSHGLIRREGESESEADADAESASVPERTRCLSTDNCVWGYTCDEKRGICKYGCTEDEHCLKPQTCSMGRCTLPNDRPCGAVKRLCADHRECCTGRCERLFWPLWKKCEIDLSNRDKPRII</sequence>
<keyword evidence="3" id="KW-1185">Reference proteome</keyword>
<evidence type="ECO:0000313" key="3">
    <source>
        <dbReference type="Proteomes" id="UP000184188"/>
    </source>
</evidence>
<evidence type="ECO:0000256" key="1">
    <source>
        <dbReference type="SAM" id="SignalP"/>
    </source>
</evidence>
<keyword evidence="1" id="KW-0732">Signal</keyword>
<dbReference type="AlphaFoldDB" id="A0A1L9S6S9"/>
<name>A0A1L9S6S9_9EURO</name>
<dbReference type="Proteomes" id="UP000184188">
    <property type="component" value="Unassembled WGS sequence"/>
</dbReference>
<organism evidence="2 3">
    <name type="scientific">Penicilliopsis zonata CBS 506.65</name>
    <dbReference type="NCBI Taxonomy" id="1073090"/>
    <lineage>
        <taxon>Eukaryota</taxon>
        <taxon>Fungi</taxon>
        <taxon>Dikarya</taxon>
        <taxon>Ascomycota</taxon>
        <taxon>Pezizomycotina</taxon>
        <taxon>Eurotiomycetes</taxon>
        <taxon>Eurotiomycetidae</taxon>
        <taxon>Eurotiales</taxon>
        <taxon>Aspergillaceae</taxon>
        <taxon>Penicilliopsis</taxon>
    </lineage>
</organism>
<accession>A0A1L9S6S9</accession>
<dbReference type="RefSeq" id="XP_022577369.1">
    <property type="nucleotide sequence ID" value="XM_022725218.1"/>
</dbReference>
<feature type="signal peptide" evidence="1">
    <location>
        <begin position="1"/>
        <end position="25"/>
    </location>
</feature>
<evidence type="ECO:0000313" key="2">
    <source>
        <dbReference type="EMBL" id="OJJ42859.1"/>
    </source>
</evidence>
<dbReference type="GeneID" id="34611683"/>
<dbReference type="VEuPathDB" id="FungiDB:ASPZODRAFT_147025"/>
<evidence type="ECO:0008006" key="4">
    <source>
        <dbReference type="Google" id="ProtNLM"/>
    </source>
</evidence>
<gene>
    <name evidence="2" type="ORF">ASPZODRAFT_147025</name>
</gene>